<dbReference type="PROSITE" id="PS51201">
    <property type="entry name" value="RCK_N"/>
    <property type="match status" value="2"/>
</dbReference>
<dbReference type="SUPFAM" id="SSF51735">
    <property type="entry name" value="NAD(P)-binding Rossmann-fold domains"/>
    <property type="match status" value="2"/>
</dbReference>
<proteinExistence type="predicted"/>
<gene>
    <name evidence="3" type="primary">kch</name>
    <name evidence="3" type="ORF">MBHS_00216</name>
</gene>
<name>A0A1H6F2M2_9GAMM</name>
<protein>
    <submittedName>
        <fullName evidence="3">Voltage-gated potassium channel Kch</fullName>
    </submittedName>
</protein>
<dbReference type="OrthoDB" id="9781411at2"/>
<dbReference type="RefSeq" id="WP_103918442.1">
    <property type="nucleotide sequence ID" value="NZ_FMSV02000046.1"/>
</dbReference>
<feature type="domain" description="RCK N-terminal" evidence="2">
    <location>
        <begin position="279"/>
        <end position="398"/>
    </location>
</feature>
<dbReference type="Proteomes" id="UP000236724">
    <property type="component" value="Unassembled WGS sequence"/>
</dbReference>
<keyword evidence="1" id="KW-0812">Transmembrane</keyword>
<feature type="transmembrane region" description="Helical" evidence="1">
    <location>
        <begin position="5"/>
        <end position="26"/>
    </location>
</feature>
<dbReference type="Gene3D" id="1.10.287.70">
    <property type="match status" value="1"/>
</dbReference>
<sequence length="572" mass="64456">MRFPLLVLIAIYSIVLVGLTLMPGHIDDATGEVQYIDLFHAFYFVSFMGTTIGFGEIPQPFSAAQRLWVTFSIYLTVIAWVYAIGTLIALFQNKSLQRSLREMHFTSKVKNICCPFYLICGYGETGRALVATLEARGIRVVVIEQSEDVANTLIMENYPIDVPLLCADSRKPLYLQEAGLNNPHCQSVIAVTNNDSINLQIAITSKLLNPKVQVICRTGSQEVAANMKSFGTDYIMNPFEVFAAGLHTTLCVPHLYLLREWFTGCIQNINYTLEQPPFKGLWILCSYGRFGKAVYQRLKKEPGLHIIIIEAKPELTGYPEVEYVIGQGTEASTLQEAHIEQAVGIIAGTNNDVNNLSIVMTARELSKTVGHKLFVVLRQNQTDNHDIFQAVGANVIMPGNQAIADYIRVVLTTPMLVDFMKLAKKQGDDWAKTLLDTIHSFADRDFLEHSPEIWETCIDARQSPSVHLALQQESNIYLGDLLRNPRAREQKLSIIPLLLLREHQYTLLPDEDEALHSGDQILWCGSHAARWWSEWAHKDHWILDYLITGTLKSRGTVMCWLNKYAKKQGISP</sequence>
<keyword evidence="1" id="KW-0472">Membrane</keyword>
<keyword evidence="3" id="KW-0407">Ion channel</keyword>
<dbReference type="InterPro" id="IPR003148">
    <property type="entry name" value="RCK_N"/>
</dbReference>
<dbReference type="GO" id="GO:0006813">
    <property type="term" value="P:potassium ion transport"/>
    <property type="evidence" value="ECO:0007669"/>
    <property type="project" value="InterPro"/>
</dbReference>
<evidence type="ECO:0000256" key="1">
    <source>
        <dbReference type="SAM" id="Phobius"/>
    </source>
</evidence>
<evidence type="ECO:0000259" key="2">
    <source>
        <dbReference type="PROSITE" id="PS51201"/>
    </source>
</evidence>
<keyword evidence="3" id="KW-0813">Transport</keyword>
<evidence type="ECO:0000313" key="3">
    <source>
        <dbReference type="EMBL" id="SEH04370.1"/>
    </source>
</evidence>
<feature type="transmembrane region" description="Helical" evidence="1">
    <location>
        <begin position="67"/>
        <end position="91"/>
    </location>
</feature>
<keyword evidence="4" id="KW-1185">Reference proteome</keyword>
<evidence type="ECO:0000313" key="4">
    <source>
        <dbReference type="Proteomes" id="UP000236724"/>
    </source>
</evidence>
<dbReference type="SUPFAM" id="SSF81324">
    <property type="entry name" value="Voltage-gated potassium channels"/>
    <property type="match status" value="1"/>
</dbReference>
<dbReference type="PANTHER" id="PTHR43833">
    <property type="entry name" value="POTASSIUM CHANNEL PROTEIN 2-RELATED-RELATED"/>
    <property type="match status" value="1"/>
</dbReference>
<keyword evidence="1" id="KW-1133">Transmembrane helix</keyword>
<keyword evidence="3" id="KW-0406">Ion transport</keyword>
<accession>A0A1H6F2M2</accession>
<dbReference type="AlphaFoldDB" id="A0A1H6F2M2"/>
<dbReference type="Gene3D" id="3.40.50.720">
    <property type="entry name" value="NAD(P)-binding Rossmann-like Domain"/>
    <property type="match status" value="2"/>
</dbReference>
<dbReference type="EMBL" id="FMSV02000046">
    <property type="protein sequence ID" value="SEH04370.1"/>
    <property type="molecule type" value="Genomic_DNA"/>
</dbReference>
<dbReference type="InterPro" id="IPR050721">
    <property type="entry name" value="Trk_Ktr_HKT_K-transport"/>
</dbReference>
<dbReference type="GO" id="GO:0034220">
    <property type="term" value="P:monoatomic ion transmembrane transport"/>
    <property type="evidence" value="ECO:0007669"/>
    <property type="project" value="UniProtKB-KW"/>
</dbReference>
<dbReference type="Pfam" id="PF02254">
    <property type="entry name" value="TrkA_N"/>
    <property type="match status" value="2"/>
</dbReference>
<reference evidence="3 4" key="1">
    <citation type="submission" date="2016-10" db="EMBL/GenBank/DDBJ databases">
        <authorList>
            <person name="de Groot N.N."/>
        </authorList>
    </citation>
    <scope>NUCLEOTIDE SEQUENCE [LARGE SCALE GENOMIC DNA]</scope>
    <source>
        <strain evidence="3">MBHS1</strain>
    </source>
</reference>
<dbReference type="InterPro" id="IPR036291">
    <property type="entry name" value="NAD(P)-bd_dom_sf"/>
</dbReference>
<feature type="transmembrane region" description="Helical" evidence="1">
    <location>
        <begin position="38"/>
        <end position="55"/>
    </location>
</feature>
<dbReference type="PANTHER" id="PTHR43833:SF11">
    <property type="entry name" value="VOLTAGE-GATED POTASSIUM CHANNEL KCH"/>
    <property type="match status" value="1"/>
</dbReference>
<organism evidence="3 4">
    <name type="scientific">Candidatus Venteria ishoeyi</name>
    <dbReference type="NCBI Taxonomy" id="1899563"/>
    <lineage>
        <taxon>Bacteria</taxon>
        <taxon>Pseudomonadati</taxon>
        <taxon>Pseudomonadota</taxon>
        <taxon>Gammaproteobacteria</taxon>
        <taxon>Thiotrichales</taxon>
        <taxon>Thiotrichaceae</taxon>
        <taxon>Venteria</taxon>
    </lineage>
</organism>
<feature type="domain" description="RCK N-terminal" evidence="2">
    <location>
        <begin position="114"/>
        <end position="236"/>
    </location>
</feature>